<proteinExistence type="predicted"/>
<name>A0ACC1MHG6_9APHY</name>
<organism evidence="1 2">
    <name type="scientific">Trametes sanguinea</name>
    <dbReference type="NCBI Taxonomy" id="158606"/>
    <lineage>
        <taxon>Eukaryota</taxon>
        <taxon>Fungi</taxon>
        <taxon>Dikarya</taxon>
        <taxon>Basidiomycota</taxon>
        <taxon>Agaricomycotina</taxon>
        <taxon>Agaricomycetes</taxon>
        <taxon>Polyporales</taxon>
        <taxon>Polyporaceae</taxon>
        <taxon>Trametes</taxon>
    </lineage>
</organism>
<dbReference type="EMBL" id="JANSHE010006648">
    <property type="protein sequence ID" value="KAJ2966455.1"/>
    <property type="molecule type" value="Genomic_DNA"/>
</dbReference>
<gene>
    <name evidence="1" type="ORF">NUW54_g13801</name>
</gene>
<sequence length="187" mass="21548">MDPWPQRRSGRWLVARSVRQTVRAAERSGGGQDGTVHQPNALGLLSAGTVKKSVYFYQPDLVPDYDYPSSINWGNWWSWNQAASYATDRAYDYVHVIAAYWSLYRVARNYPDLVKTHTWEWYLNQAVMTVATMTNGRVGYADDGLMEETVIRYLLDDLQREGLTANATLVESRMRAREKVWAGERYP</sequence>
<evidence type="ECO:0000313" key="1">
    <source>
        <dbReference type="EMBL" id="KAJ2966455.1"/>
    </source>
</evidence>
<evidence type="ECO:0000313" key="2">
    <source>
        <dbReference type="Proteomes" id="UP001144978"/>
    </source>
</evidence>
<accession>A0ACC1MHG6</accession>
<dbReference type="Proteomes" id="UP001144978">
    <property type="component" value="Unassembled WGS sequence"/>
</dbReference>
<protein>
    <submittedName>
        <fullName evidence="1">Uncharacterized protein</fullName>
    </submittedName>
</protein>
<comment type="caution">
    <text evidence="1">The sequence shown here is derived from an EMBL/GenBank/DDBJ whole genome shotgun (WGS) entry which is preliminary data.</text>
</comment>
<reference evidence="1" key="1">
    <citation type="submission" date="2022-08" db="EMBL/GenBank/DDBJ databases">
        <title>Genome Sequence of Pycnoporus sanguineus.</title>
        <authorList>
            <person name="Buettner E."/>
        </authorList>
    </citation>
    <scope>NUCLEOTIDE SEQUENCE</scope>
    <source>
        <strain evidence="1">CG-C14</strain>
    </source>
</reference>
<keyword evidence="2" id="KW-1185">Reference proteome</keyword>